<dbReference type="EMBL" id="KL198044">
    <property type="protein sequence ID" value="KDQ13338.1"/>
    <property type="molecule type" value="Genomic_DNA"/>
</dbReference>
<dbReference type="InParanoid" id="A0A067MC89"/>
<dbReference type="InterPro" id="IPR008927">
    <property type="entry name" value="6-PGluconate_DH-like_C_sf"/>
</dbReference>
<accession>A0A067MC89</accession>
<evidence type="ECO:0000313" key="3">
    <source>
        <dbReference type="Proteomes" id="UP000027195"/>
    </source>
</evidence>
<evidence type="ECO:0000313" key="2">
    <source>
        <dbReference type="EMBL" id="KDQ13338.1"/>
    </source>
</evidence>
<feature type="domain" description="Phosphogluconate dehydrogenase NAD-binding putative C-terminal" evidence="1">
    <location>
        <begin position="203"/>
        <end position="274"/>
    </location>
</feature>
<proteinExistence type="predicted"/>
<dbReference type="InterPro" id="IPR036291">
    <property type="entry name" value="NAD(P)-bd_dom_sf"/>
</dbReference>
<dbReference type="Pfam" id="PF09130">
    <property type="entry name" value="DUF1932"/>
    <property type="match status" value="1"/>
</dbReference>
<dbReference type="HOGENOM" id="CLU_052530_0_0_1"/>
<gene>
    <name evidence="2" type="ORF">BOTBODRAFT_133584</name>
</gene>
<dbReference type="SUPFAM" id="SSF51735">
    <property type="entry name" value="NAD(P)-binding Rossmann-fold domains"/>
    <property type="match status" value="1"/>
</dbReference>
<reference evidence="3" key="1">
    <citation type="journal article" date="2014" name="Proc. Natl. Acad. Sci. U.S.A.">
        <title>Extensive sampling of basidiomycete genomes demonstrates inadequacy of the white-rot/brown-rot paradigm for wood decay fungi.</title>
        <authorList>
            <person name="Riley R."/>
            <person name="Salamov A.A."/>
            <person name="Brown D.W."/>
            <person name="Nagy L.G."/>
            <person name="Floudas D."/>
            <person name="Held B.W."/>
            <person name="Levasseur A."/>
            <person name="Lombard V."/>
            <person name="Morin E."/>
            <person name="Otillar R."/>
            <person name="Lindquist E.A."/>
            <person name="Sun H."/>
            <person name="LaButti K.M."/>
            <person name="Schmutz J."/>
            <person name="Jabbour D."/>
            <person name="Luo H."/>
            <person name="Baker S.E."/>
            <person name="Pisabarro A.G."/>
            <person name="Walton J.D."/>
            <person name="Blanchette R.A."/>
            <person name="Henrissat B."/>
            <person name="Martin F."/>
            <person name="Cullen D."/>
            <person name="Hibbett D.S."/>
            <person name="Grigoriev I.V."/>
        </authorList>
    </citation>
    <scope>NUCLEOTIDE SEQUENCE [LARGE SCALE GENOMIC DNA]</scope>
    <source>
        <strain evidence="3">FD-172 SS1</strain>
    </source>
</reference>
<dbReference type="AlphaFoldDB" id="A0A067MC89"/>
<dbReference type="Proteomes" id="UP000027195">
    <property type="component" value="Unassembled WGS sequence"/>
</dbReference>
<keyword evidence="3" id="KW-1185">Reference proteome</keyword>
<evidence type="ECO:0000259" key="1">
    <source>
        <dbReference type="Pfam" id="PF09130"/>
    </source>
</evidence>
<dbReference type="STRING" id="930990.A0A067MC89"/>
<protein>
    <recommendedName>
        <fullName evidence="1">Phosphogluconate dehydrogenase NAD-binding putative C-terminal domain-containing protein</fullName>
    </recommendedName>
</protein>
<organism evidence="2 3">
    <name type="scientific">Botryobasidium botryosum (strain FD-172 SS1)</name>
    <dbReference type="NCBI Taxonomy" id="930990"/>
    <lineage>
        <taxon>Eukaryota</taxon>
        <taxon>Fungi</taxon>
        <taxon>Dikarya</taxon>
        <taxon>Basidiomycota</taxon>
        <taxon>Agaricomycotina</taxon>
        <taxon>Agaricomycetes</taxon>
        <taxon>Cantharellales</taxon>
        <taxon>Botryobasidiaceae</taxon>
        <taxon>Botryobasidium</taxon>
    </lineage>
</organism>
<dbReference type="OrthoDB" id="9988102at2759"/>
<dbReference type="InterPro" id="IPR015814">
    <property type="entry name" value="Pgluconate_DH_NAD-bd_C"/>
</dbReference>
<dbReference type="Gene3D" id="3.40.50.720">
    <property type="entry name" value="NAD(P)-binding Rossmann-like Domain"/>
    <property type="match status" value="1"/>
</dbReference>
<name>A0A067MC89_BOTB1</name>
<dbReference type="SUPFAM" id="SSF48179">
    <property type="entry name" value="6-phosphogluconate dehydrogenase C-terminal domain-like"/>
    <property type="match status" value="1"/>
</dbReference>
<sequence length="310" mass="32890">MGAAISARLIDSGCTVLTPLSGRSEASRARAKAAGVQDVSLEDIINGHDVDWILSILPPNLAQSFAEDVTRVLYAKIADDAAKSAIPRIPVFVDCNAVNPKTAQFIARLFEPTSEHPSIPFIDASIIGGPPGENYDPTIYASSDPSSLSEAFRDFGRSHGLKITTLTGEGTGVGSASALKMSYAGITKGLIGIFTTMVLSAHASSPGTMHALVDELTHSQETIVRRMTRSLPDMLPKAYRFEGEMEEIAGFVGESDDTGMADIYNGIAKTYAKVAKSVESQDTESGEEDGSAVSVLKDFVERAIESLAEK</sequence>